<dbReference type="RefSeq" id="WP_361938551.1">
    <property type="nucleotide sequence ID" value="NZ_JBEXWI010000003.1"/>
</dbReference>
<gene>
    <name evidence="1" type="ORF">ACFYQT_11370</name>
</gene>
<organism evidence="1 2">
    <name type="scientific">Streptomyces tibetensis</name>
    <dbReference type="NCBI Taxonomy" id="2382123"/>
    <lineage>
        <taxon>Bacteria</taxon>
        <taxon>Bacillati</taxon>
        <taxon>Actinomycetota</taxon>
        <taxon>Actinomycetes</taxon>
        <taxon>Kitasatosporales</taxon>
        <taxon>Streptomycetaceae</taxon>
        <taxon>Streptomyces</taxon>
    </lineage>
</organism>
<name>A0ABW6MSL0_9ACTN</name>
<proteinExistence type="predicted"/>
<reference evidence="1 2" key="1">
    <citation type="submission" date="2024-10" db="EMBL/GenBank/DDBJ databases">
        <title>The Natural Products Discovery Center: Release of the First 8490 Sequenced Strains for Exploring Actinobacteria Biosynthetic Diversity.</title>
        <authorList>
            <person name="Kalkreuter E."/>
            <person name="Kautsar S.A."/>
            <person name="Yang D."/>
            <person name="Bader C.D."/>
            <person name="Teijaro C.N."/>
            <person name="Fluegel L."/>
            <person name="Davis C.M."/>
            <person name="Simpson J.R."/>
            <person name="Lauterbach L."/>
            <person name="Steele A.D."/>
            <person name="Gui C."/>
            <person name="Meng S."/>
            <person name="Li G."/>
            <person name="Viehrig K."/>
            <person name="Ye F."/>
            <person name="Su P."/>
            <person name="Kiefer A.F."/>
            <person name="Nichols A."/>
            <person name="Cepeda A.J."/>
            <person name="Yan W."/>
            <person name="Fan B."/>
            <person name="Jiang Y."/>
            <person name="Adhikari A."/>
            <person name="Zheng C.-J."/>
            <person name="Schuster L."/>
            <person name="Cowan T.M."/>
            <person name="Smanski M.J."/>
            <person name="Chevrette M.G."/>
            <person name="De Carvalho L.P.S."/>
            <person name="Shen B."/>
        </authorList>
    </citation>
    <scope>NUCLEOTIDE SEQUENCE [LARGE SCALE GENOMIC DNA]</scope>
    <source>
        <strain evidence="1 2">NPDC005497</strain>
    </source>
</reference>
<dbReference type="EMBL" id="JBIAJP010000002">
    <property type="protein sequence ID" value="MFF0004028.1"/>
    <property type="molecule type" value="Genomic_DNA"/>
</dbReference>
<evidence type="ECO:0008006" key="3">
    <source>
        <dbReference type="Google" id="ProtNLM"/>
    </source>
</evidence>
<sequence>MPLSAEVLELCRATFAPESLDLALRTLETYDAEQADRVHRVAIQLSEGKLNRLAWWLDGAEENLETFLWYGEDPEESVRPETRAFAVDFMNAFTDKHQLKPPQSSS</sequence>
<comment type="caution">
    <text evidence="1">The sequence shown here is derived from an EMBL/GenBank/DDBJ whole genome shotgun (WGS) entry which is preliminary data.</text>
</comment>
<protein>
    <recommendedName>
        <fullName evidence="3">CdiI immunity protein domain-containing protein</fullName>
    </recommendedName>
</protein>
<keyword evidence="2" id="KW-1185">Reference proteome</keyword>
<accession>A0ABW6MSL0</accession>
<dbReference type="Proteomes" id="UP001601422">
    <property type="component" value="Unassembled WGS sequence"/>
</dbReference>
<evidence type="ECO:0000313" key="2">
    <source>
        <dbReference type="Proteomes" id="UP001601422"/>
    </source>
</evidence>
<evidence type="ECO:0000313" key="1">
    <source>
        <dbReference type="EMBL" id="MFF0004028.1"/>
    </source>
</evidence>